<dbReference type="Proteomes" id="UP000248706">
    <property type="component" value="Unassembled WGS sequence"/>
</dbReference>
<dbReference type="PANTHER" id="PTHR35797">
    <property type="entry name" value="PROTEASE-RELATED"/>
    <property type="match status" value="1"/>
</dbReference>
<keyword evidence="1" id="KW-1133">Transmembrane helix</keyword>
<feature type="transmembrane region" description="Helical" evidence="1">
    <location>
        <begin position="257"/>
        <end position="280"/>
    </location>
</feature>
<evidence type="ECO:0000259" key="2">
    <source>
        <dbReference type="Pfam" id="PF02517"/>
    </source>
</evidence>
<accession>A0A328VD64</accession>
<protein>
    <recommendedName>
        <fullName evidence="2">CAAX prenyl protease 2/Lysostaphin resistance protein A-like domain-containing protein</fullName>
    </recommendedName>
</protein>
<organism evidence="3 4">
    <name type="scientific">Thermogemmatispora tikiterensis</name>
    <dbReference type="NCBI Taxonomy" id="1825093"/>
    <lineage>
        <taxon>Bacteria</taxon>
        <taxon>Bacillati</taxon>
        <taxon>Chloroflexota</taxon>
        <taxon>Ktedonobacteria</taxon>
        <taxon>Thermogemmatisporales</taxon>
        <taxon>Thermogemmatisporaceae</taxon>
        <taxon>Thermogemmatispora</taxon>
    </lineage>
</organism>
<evidence type="ECO:0000256" key="1">
    <source>
        <dbReference type="SAM" id="Phobius"/>
    </source>
</evidence>
<dbReference type="EMBL" id="MCIF01000002">
    <property type="protein sequence ID" value="RAQ95698.1"/>
    <property type="molecule type" value="Genomic_DNA"/>
</dbReference>
<sequence length="312" mass="34094">MEKSQRTGIVVYLLITFVGAWLCWSMGMLARIPVNSPFFQVILLPGGLMPAIAALIVRLWVTREGLSDAGLRLSLRGGKWRYYLIALLLPLMNTTLIVSASSLLGIARPDFTLQHFFQLYAPAAHVGPLPLALWPVLLLQLLISAVVATPVLWGEEFGWRSYLQLRLFAGHPQLAAIATGVIWGCWHLPLIFMGYEGYPDPWWGAILFILFTIELSIIFGWLRLSSGSIWASSLAHAATNTIGGNLSVMLFTGNAQFFVVADNGVLSILLLGCLAFWLMLSGRLKAGLQTKAATAGARACLVAGKQQERASQ</sequence>
<reference evidence="3 4" key="1">
    <citation type="submission" date="2016-08" db="EMBL/GenBank/DDBJ databases">
        <title>Analysis of Carbohydrate Active Enzymes in Thermogemmatispora T81 Reveals Carbohydrate Degradation Ability.</title>
        <authorList>
            <person name="Tomazini A."/>
            <person name="Lal S."/>
            <person name="Stott M."/>
            <person name="Henrissat B."/>
            <person name="Polikarpov I."/>
            <person name="Sparling R."/>
            <person name="Levin D.B."/>
        </authorList>
    </citation>
    <scope>NUCLEOTIDE SEQUENCE [LARGE SCALE GENOMIC DNA]</scope>
    <source>
        <strain evidence="3 4">T81</strain>
    </source>
</reference>
<evidence type="ECO:0000313" key="3">
    <source>
        <dbReference type="EMBL" id="RAQ95698.1"/>
    </source>
</evidence>
<dbReference type="GO" id="GO:0004175">
    <property type="term" value="F:endopeptidase activity"/>
    <property type="evidence" value="ECO:0007669"/>
    <property type="project" value="UniProtKB-ARBA"/>
</dbReference>
<feature type="transmembrane region" description="Helical" evidence="1">
    <location>
        <begin position="201"/>
        <end position="222"/>
    </location>
</feature>
<dbReference type="PANTHER" id="PTHR35797:SF1">
    <property type="entry name" value="PROTEASE"/>
    <property type="match status" value="1"/>
</dbReference>
<feature type="transmembrane region" description="Helical" evidence="1">
    <location>
        <begin position="229"/>
        <end position="251"/>
    </location>
</feature>
<proteinExistence type="predicted"/>
<gene>
    <name evidence="3" type="ORF">A4R35_09145</name>
</gene>
<feature type="transmembrane region" description="Helical" evidence="1">
    <location>
        <begin position="82"/>
        <end position="107"/>
    </location>
</feature>
<evidence type="ECO:0000313" key="4">
    <source>
        <dbReference type="Proteomes" id="UP000248706"/>
    </source>
</evidence>
<dbReference type="RefSeq" id="WP_189361576.1">
    <property type="nucleotide sequence ID" value="NZ_MCIF01000002.1"/>
</dbReference>
<keyword evidence="4" id="KW-1185">Reference proteome</keyword>
<dbReference type="InterPro" id="IPR042150">
    <property type="entry name" value="MmRce1-like"/>
</dbReference>
<dbReference type="Pfam" id="PF02517">
    <property type="entry name" value="Rce1-like"/>
    <property type="match status" value="1"/>
</dbReference>
<feature type="transmembrane region" description="Helical" evidence="1">
    <location>
        <begin position="174"/>
        <end position="195"/>
    </location>
</feature>
<feature type="transmembrane region" description="Helical" evidence="1">
    <location>
        <begin position="9"/>
        <end position="32"/>
    </location>
</feature>
<dbReference type="AlphaFoldDB" id="A0A328VD64"/>
<dbReference type="GO" id="GO:0080120">
    <property type="term" value="P:CAAX-box protein maturation"/>
    <property type="evidence" value="ECO:0007669"/>
    <property type="project" value="UniProtKB-ARBA"/>
</dbReference>
<dbReference type="InterPro" id="IPR003675">
    <property type="entry name" value="Rce1/LyrA-like_dom"/>
</dbReference>
<feature type="transmembrane region" description="Helical" evidence="1">
    <location>
        <begin position="38"/>
        <end position="61"/>
    </location>
</feature>
<name>A0A328VD64_9CHLR</name>
<keyword evidence="1" id="KW-0472">Membrane</keyword>
<comment type="caution">
    <text evidence="3">The sequence shown here is derived from an EMBL/GenBank/DDBJ whole genome shotgun (WGS) entry which is preliminary data.</text>
</comment>
<feature type="domain" description="CAAX prenyl protease 2/Lysostaphin resistance protein A-like" evidence="2">
    <location>
        <begin position="140"/>
        <end position="242"/>
    </location>
</feature>
<keyword evidence="1" id="KW-0812">Transmembrane</keyword>
<feature type="transmembrane region" description="Helical" evidence="1">
    <location>
        <begin position="132"/>
        <end position="153"/>
    </location>
</feature>